<evidence type="ECO:0008006" key="4">
    <source>
        <dbReference type="Google" id="ProtNLM"/>
    </source>
</evidence>
<keyword evidence="3" id="KW-1185">Reference proteome</keyword>
<dbReference type="AlphaFoldDB" id="W2RVK8"/>
<sequence length="180" mass="19990">MHIHFLSLIAIASFVIARPGPESKEVPDTPFAVEFPDGEDSLPYPEANHTLVTRDEPPWPGVFSCQQRNFRKPCTWEPTGGKGALDCHRIKYGASTYDPDSSFGPDKGVTCKMYGGSNCESTTPILVVEYPGGNLLDLGRNANSFPKDSVEGFFSYRCRSWKQTESDPEQTKYLPLPKKP</sequence>
<dbReference type="InParanoid" id="W2RVK8"/>
<dbReference type="HOGENOM" id="CLU_1714563_0_0_1"/>
<name>W2RVK8_CYPE1</name>
<evidence type="ECO:0000256" key="1">
    <source>
        <dbReference type="SAM" id="SignalP"/>
    </source>
</evidence>
<dbReference type="EMBL" id="KB822720">
    <property type="protein sequence ID" value="ETN40467.1"/>
    <property type="molecule type" value="Genomic_DNA"/>
</dbReference>
<dbReference type="RefSeq" id="XP_008717310.1">
    <property type="nucleotide sequence ID" value="XM_008719088.1"/>
</dbReference>
<gene>
    <name evidence="2" type="ORF">HMPREF1541_04744</name>
</gene>
<dbReference type="GeneID" id="19972083"/>
<feature type="chain" id="PRO_5004823833" description="Ig-like domain-containing protein" evidence="1">
    <location>
        <begin position="18"/>
        <end position="180"/>
    </location>
</feature>
<accession>W2RVK8</accession>
<organism evidence="2 3">
    <name type="scientific">Cyphellophora europaea (strain CBS 101466)</name>
    <name type="common">Phialophora europaea</name>
    <dbReference type="NCBI Taxonomy" id="1220924"/>
    <lineage>
        <taxon>Eukaryota</taxon>
        <taxon>Fungi</taxon>
        <taxon>Dikarya</taxon>
        <taxon>Ascomycota</taxon>
        <taxon>Pezizomycotina</taxon>
        <taxon>Eurotiomycetes</taxon>
        <taxon>Chaetothyriomycetidae</taxon>
        <taxon>Chaetothyriales</taxon>
        <taxon>Cyphellophoraceae</taxon>
        <taxon>Cyphellophora</taxon>
    </lineage>
</organism>
<feature type="signal peptide" evidence="1">
    <location>
        <begin position="1"/>
        <end position="17"/>
    </location>
</feature>
<keyword evidence="1" id="KW-0732">Signal</keyword>
<protein>
    <recommendedName>
        <fullName evidence="4">Ig-like domain-containing protein</fullName>
    </recommendedName>
</protein>
<dbReference type="Proteomes" id="UP000030752">
    <property type="component" value="Unassembled WGS sequence"/>
</dbReference>
<evidence type="ECO:0000313" key="2">
    <source>
        <dbReference type="EMBL" id="ETN40467.1"/>
    </source>
</evidence>
<reference evidence="2 3" key="1">
    <citation type="submission" date="2013-03" db="EMBL/GenBank/DDBJ databases">
        <title>The Genome Sequence of Phialophora europaea CBS 101466.</title>
        <authorList>
            <consortium name="The Broad Institute Genomics Platform"/>
            <person name="Cuomo C."/>
            <person name="de Hoog S."/>
            <person name="Gorbushina A."/>
            <person name="Walker B."/>
            <person name="Young S.K."/>
            <person name="Zeng Q."/>
            <person name="Gargeya S."/>
            <person name="Fitzgerald M."/>
            <person name="Haas B."/>
            <person name="Abouelleil A."/>
            <person name="Allen A.W."/>
            <person name="Alvarado L."/>
            <person name="Arachchi H.M."/>
            <person name="Berlin A.M."/>
            <person name="Chapman S.B."/>
            <person name="Gainer-Dewar J."/>
            <person name="Goldberg J."/>
            <person name="Griggs A."/>
            <person name="Gujja S."/>
            <person name="Hansen M."/>
            <person name="Howarth C."/>
            <person name="Imamovic A."/>
            <person name="Ireland A."/>
            <person name="Larimer J."/>
            <person name="McCowan C."/>
            <person name="Murphy C."/>
            <person name="Pearson M."/>
            <person name="Poon T.W."/>
            <person name="Priest M."/>
            <person name="Roberts A."/>
            <person name="Saif S."/>
            <person name="Shea T."/>
            <person name="Sisk P."/>
            <person name="Sykes S."/>
            <person name="Wortman J."/>
            <person name="Nusbaum C."/>
            <person name="Birren B."/>
        </authorList>
    </citation>
    <scope>NUCLEOTIDE SEQUENCE [LARGE SCALE GENOMIC DNA]</scope>
    <source>
        <strain evidence="2 3">CBS 101466</strain>
    </source>
</reference>
<dbReference type="VEuPathDB" id="FungiDB:HMPREF1541_04744"/>
<proteinExistence type="predicted"/>
<dbReference type="OrthoDB" id="5323643at2759"/>
<evidence type="ECO:0000313" key="3">
    <source>
        <dbReference type="Proteomes" id="UP000030752"/>
    </source>
</evidence>